<accession>A0A8C6SMX8</accession>
<reference evidence="7" key="1">
    <citation type="submission" date="2025-08" db="UniProtKB">
        <authorList>
            <consortium name="Ensembl"/>
        </authorList>
    </citation>
    <scope>IDENTIFICATION</scope>
</reference>
<dbReference type="AlphaFoldDB" id="A0A8C6SMX8"/>
<evidence type="ECO:0000259" key="6">
    <source>
        <dbReference type="PROSITE" id="PS51465"/>
    </source>
</evidence>
<dbReference type="Pfam" id="PF00050">
    <property type="entry name" value="Kazal_1"/>
    <property type="match status" value="1"/>
</dbReference>
<evidence type="ECO:0000256" key="4">
    <source>
        <dbReference type="ARBA" id="ARBA00022900"/>
    </source>
</evidence>
<dbReference type="InterPro" id="IPR051597">
    <property type="entry name" value="Bifunctional_prot_inhibitor"/>
</dbReference>
<keyword evidence="3" id="KW-0646">Protease inhibitor</keyword>
<keyword evidence="2" id="KW-0964">Secreted</keyword>
<feature type="domain" description="Kazal-like" evidence="6">
    <location>
        <begin position="6"/>
        <end position="58"/>
    </location>
</feature>
<protein>
    <recommendedName>
        <fullName evidence="6">Kazal-like domain-containing protein</fullName>
    </recommendedName>
</protein>
<dbReference type="SUPFAM" id="SSF100895">
    <property type="entry name" value="Kazal-type serine protease inhibitors"/>
    <property type="match status" value="1"/>
</dbReference>
<dbReference type="PROSITE" id="PS00282">
    <property type="entry name" value="KAZAL_1"/>
    <property type="match status" value="1"/>
</dbReference>
<evidence type="ECO:0000313" key="8">
    <source>
        <dbReference type="Proteomes" id="UP000694523"/>
    </source>
</evidence>
<comment type="subcellular location">
    <subcellularLocation>
        <location evidence="1">Secreted</location>
    </subcellularLocation>
</comment>
<evidence type="ECO:0000313" key="7">
    <source>
        <dbReference type="Ensembl" id="ENSNMLP00000008221.1"/>
    </source>
</evidence>
<sequence>HTLRDLYRPPSCGRFEDSGCTKEYNPVCGSDGETYSTECLLCQYNRWVTADKYTYCTIQSCAI</sequence>
<dbReference type="SMART" id="SM00280">
    <property type="entry name" value="KAZAL"/>
    <property type="match status" value="1"/>
</dbReference>
<keyword evidence="8" id="KW-1185">Reference proteome</keyword>
<organism evidence="7 8">
    <name type="scientific">Neogobius melanostomus</name>
    <name type="common">round goby</name>
    <dbReference type="NCBI Taxonomy" id="47308"/>
    <lineage>
        <taxon>Eukaryota</taxon>
        <taxon>Metazoa</taxon>
        <taxon>Chordata</taxon>
        <taxon>Craniata</taxon>
        <taxon>Vertebrata</taxon>
        <taxon>Euteleostomi</taxon>
        <taxon>Actinopterygii</taxon>
        <taxon>Neopterygii</taxon>
        <taxon>Teleostei</taxon>
        <taxon>Neoteleostei</taxon>
        <taxon>Acanthomorphata</taxon>
        <taxon>Gobiaria</taxon>
        <taxon>Gobiiformes</taxon>
        <taxon>Gobioidei</taxon>
        <taxon>Gobiidae</taxon>
        <taxon>Benthophilinae</taxon>
        <taxon>Neogobiini</taxon>
        <taxon>Neogobius</taxon>
    </lineage>
</organism>
<keyword evidence="4" id="KW-0722">Serine protease inhibitor</keyword>
<keyword evidence="5" id="KW-1015">Disulfide bond</keyword>
<dbReference type="PRINTS" id="PR00290">
    <property type="entry name" value="KAZALINHBTR"/>
</dbReference>
<dbReference type="Proteomes" id="UP000694523">
    <property type="component" value="Unplaced"/>
</dbReference>
<evidence type="ECO:0000256" key="2">
    <source>
        <dbReference type="ARBA" id="ARBA00022525"/>
    </source>
</evidence>
<name>A0A8C6SMX8_9GOBI</name>
<dbReference type="Gene3D" id="3.30.60.30">
    <property type="match status" value="1"/>
</dbReference>
<evidence type="ECO:0000256" key="1">
    <source>
        <dbReference type="ARBA" id="ARBA00004613"/>
    </source>
</evidence>
<evidence type="ECO:0000256" key="5">
    <source>
        <dbReference type="ARBA" id="ARBA00023157"/>
    </source>
</evidence>
<dbReference type="GO" id="GO:0004867">
    <property type="term" value="F:serine-type endopeptidase inhibitor activity"/>
    <property type="evidence" value="ECO:0007669"/>
    <property type="project" value="UniProtKB-KW"/>
</dbReference>
<dbReference type="InterPro" id="IPR001239">
    <property type="entry name" value="Prot_inh_Kazal-m"/>
</dbReference>
<dbReference type="PROSITE" id="PS51465">
    <property type="entry name" value="KAZAL_2"/>
    <property type="match status" value="1"/>
</dbReference>
<dbReference type="Ensembl" id="ENSNMLT00000009350.1">
    <property type="protein sequence ID" value="ENSNMLP00000008221.1"/>
    <property type="gene ID" value="ENSNMLG00000005845.1"/>
</dbReference>
<dbReference type="InterPro" id="IPR002350">
    <property type="entry name" value="Kazal_dom"/>
</dbReference>
<evidence type="ECO:0000256" key="3">
    <source>
        <dbReference type="ARBA" id="ARBA00022690"/>
    </source>
</evidence>
<dbReference type="GO" id="GO:0005576">
    <property type="term" value="C:extracellular region"/>
    <property type="evidence" value="ECO:0007669"/>
    <property type="project" value="UniProtKB-SubCell"/>
</dbReference>
<reference evidence="7" key="2">
    <citation type="submission" date="2025-09" db="UniProtKB">
        <authorList>
            <consortium name="Ensembl"/>
        </authorList>
    </citation>
    <scope>IDENTIFICATION</scope>
</reference>
<dbReference type="PANTHER" id="PTHR47729">
    <property type="entry name" value="SERINE PEPTIDASE INHIBITOR, KAZAL TYPE 2, TANDEM DUPLICATE 1-RELATED"/>
    <property type="match status" value="1"/>
</dbReference>
<dbReference type="PANTHER" id="PTHR47729:SF1">
    <property type="entry name" value="OVOMUCOID-LIKE-RELATED"/>
    <property type="match status" value="1"/>
</dbReference>
<proteinExistence type="predicted"/>
<dbReference type="InterPro" id="IPR036058">
    <property type="entry name" value="Kazal_dom_sf"/>
</dbReference>